<comment type="caution">
    <text evidence="1">The sequence shown here is derived from an EMBL/GenBank/DDBJ whole genome shotgun (WGS) entry which is preliminary data.</text>
</comment>
<dbReference type="EMBL" id="AAHYLK010000083">
    <property type="protein sequence ID" value="ECB7109861.1"/>
    <property type="molecule type" value="Genomic_DNA"/>
</dbReference>
<evidence type="ECO:0000313" key="2">
    <source>
        <dbReference type="EMBL" id="ECB7109861.1"/>
    </source>
</evidence>
<protein>
    <submittedName>
        <fullName evidence="1">Uncharacterized protein</fullName>
    </submittedName>
</protein>
<name>A0A5X8Y1R4_SALNE</name>
<reference evidence="1" key="1">
    <citation type="submission" date="2019-01" db="EMBL/GenBank/DDBJ databases">
        <authorList>
            <person name="Ashton P.M."/>
            <person name="Dallman T."/>
            <person name="Nair S."/>
            <person name="De Pinna E."/>
            <person name="Peters T."/>
            <person name="Grant K."/>
        </authorList>
    </citation>
    <scope>NUCLEOTIDE SEQUENCE</scope>
    <source>
        <strain evidence="2">271153</strain>
        <strain evidence="1">500372</strain>
    </source>
</reference>
<sequence length="98" mass="11189">MLNTDERLYYSHAGEALRELLFQIYMEEVVNNKSTTLDTTFTSRAMVIATAVRDAYMVLLDVPLPQRGGDYDVELSRKIARNLKQFLADEINGKGQED</sequence>
<evidence type="ECO:0000313" key="1">
    <source>
        <dbReference type="EMBL" id="ECB1915714.1"/>
    </source>
</evidence>
<dbReference type="AlphaFoldDB" id="A0A5X8Y1R4"/>
<accession>A0A5X8Y1R4</accession>
<gene>
    <name evidence="2" type="ORF">E1A34_28270</name>
    <name evidence="1" type="ORF">EVG73_25665</name>
</gene>
<dbReference type="EMBL" id="AAHWTY010000134">
    <property type="protein sequence ID" value="ECB1915714.1"/>
    <property type="molecule type" value="Genomic_DNA"/>
</dbReference>
<proteinExistence type="predicted"/>
<organism evidence="1">
    <name type="scientific">Salmonella newport</name>
    <dbReference type="NCBI Taxonomy" id="108619"/>
    <lineage>
        <taxon>Bacteria</taxon>
        <taxon>Pseudomonadati</taxon>
        <taxon>Pseudomonadota</taxon>
        <taxon>Gammaproteobacteria</taxon>
        <taxon>Enterobacterales</taxon>
        <taxon>Enterobacteriaceae</taxon>
        <taxon>Salmonella</taxon>
    </lineage>
</organism>
<dbReference type="Proteomes" id="UP000839827">
    <property type="component" value="Unassembled WGS sequence"/>
</dbReference>